<organism evidence="4 5">
    <name type="scientific">Chaetomium strumarium</name>
    <dbReference type="NCBI Taxonomy" id="1170767"/>
    <lineage>
        <taxon>Eukaryota</taxon>
        <taxon>Fungi</taxon>
        <taxon>Dikarya</taxon>
        <taxon>Ascomycota</taxon>
        <taxon>Pezizomycotina</taxon>
        <taxon>Sordariomycetes</taxon>
        <taxon>Sordariomycetidae</taxon>
        <taxon>Sordariales</taxon>
        <taxon>Chaetomiaceae</taxon>
        <taxon>Chaetomium</taxon>
    </lineage>
</organism>
<dbReference type="PROSITE" id="PS50297">
    <property type="entry name" value="ANK_REP_REGION"/>
    <property type="match status" value="3"/>
</dbReference>
<dbReference type="GO" id="GO:0000502">
    <property type="term" value="C:proteasome complex"/>
    <property type="evidence" value="ECO:0007669"/>
    <property type="project" value="UniProtKB-KW"/>
</dbReference>
<dbReference type="InterPro" id="IPR036770">
    <property type="entry name" value="Ankyrin_rpt-contain_sf"/>
</dbReference>
<reference evidence="4" key="2">
    <citation type="submission" date="2023-06" db="EMBL/GenBank/DDBJ databases">
        <authorList>
            <consortium name="Lawrence Berkeley National Laboratory"/>
            <person name="Mondo S.J."/>
            <person name="Hensen N."/>
            <person name="Bonometti L."/>
            <person name="Westerberg I."/>
            <person name="Brannstrom I.O."/>
            <person name="Guillou S."/>
            <person name="Cros-Aarteil S."/>
            <person name="Calhoun S."/>
            <person name="Haridas S."/>
            <person name="Kuo A."/>
            <person name="Pangilinan J."/>
            <person name="Riley R."/>
            <person name="Labutti K."/>
            <person name="Andreopoulos B."/>
            <person name="Lipzen A."/>
            <person name="Chen C."/>
            <person name="Yanf M."/>
            <person name="Daum C."/>
            <person name="Ng V."/>
            <person name="Clum A."/>
            <person name="Steindorff A."/>
            <person name="Ohm R."/>
            <person name="Martin F."/>
            <person name="Silar P."/>
            <person name="Natvig D."/>
            <person name="Lalanne C."/>
            <person name="Gautier V."/>
            <person name="Ament-Velasquez S.L."/>
            <person name="Kruys A."/>
            <person name="Hutchinson M.I."/>
            <person name="Powell A.J."/>
            <person name="Barry K."/>
            <person name="Miller A.N."/>
            <person name="Grigoriev I.V."/>
            <person name="Debuchy R."/>
            <person name="Gladieux P."/>
            <person name="Thoren M.H."/>
            <person name="Johannesson H."/>
        </authorList>
    </citation>
    <scope>NUCLEOTIDE SEQUENCE</scope>
    <source>
        <strain evidence="4">CBS 333.67</strain>
    </source>
</reference>
<gene>
    <name evidence="4" type="ORF">B0T15DRAFT_66124</name>
</gene>
<dbReference type="Pfam" id="PF12796">
    <property type="entry name" value="Ank_2"/>
    <property type="match status" value="2"/>
</dbReference>
<name>A0AAJ0M6S9_9PEZI</name>
<keyword evidence="2 3" id="KW-0040">ANK repeat</keyword>
<feature type="repeat" description="ANK" evidence="3">
    <location>
        <begin position="167"/>
        <end position="199"/>
    </location>
</feature>
<dbReference type="GeneID" id="87889994"/>
<reference evidence="4" key="1">
    <citation type="journal article" date="2023" name="Mol. Phylogenet. Evol.">
        <title>Genome-scale phylogeny and comparative genomics of the fungal order Sordariales.</title>
        <authorList>
            <person name="Hensen N."/>
            <person name="Bonometti L."/>
            <person name="Westerberg I."/>
            <person name="Brannstrom I.O."/>
            <person name="Guillou S."/>
            <person name="Cros-Aarteil S."/>
            <person name="Calhoun S."/>
            <person name="Haridas S."/>
            <person name="Kuo A."/>
            <person name="Mondo S."/>
            <person name="Pangilinan J."/>
            <person name="Riley R."/>
            <person name="LaButti K."/>
            <person name="Andreopoulos B."/>
            <person name="Lipzen A."/>
            <person name="Chen C."/>
            <person name="Yan M."/>
            <person name="Daum C."/>
            <person name="Ng V."/>
            <person name="Clum A."/>
            <person name="Steindorff A."/>
            <person name="Ohm R.A."/>
            <person name="Martin F."/>
            <person name="Silar P."/>
            <person name="Natvig D.O."/>
            <person name="Lalanne C."/>
            <person name="Gautier V."/>
            <person name="Ament-Velasquez S.L."/>
            <person name="Kruys A."/>
            <person name="Hutchinson M.I."/>
            <person name="Powell A.J."/>
            <person name="Barry K."/>
            <person name="Miller A.N."/>
            <person name="Grigoriev I.V."/>
            <person name="Debuchy R."/>
            <person name="Gladieux P."/>
            <person name="Hiltunen Thoren M."/>
            <person name="Johannesson H."/>
        </authorList>
    </citation>
    <scope>NUCLEOTIDE SEQUENCE</scope>
    <source>
        <strain evidence="4">CBS 333.67</strain>
    </source>
</reference>
<feature type="repeat" description="ANK" evidence="3">
    <location>
        <begin position="200"/>
        <end position="232"/>
    </location>
</feature>
<dbReference type="InterPro" id="IPR002110">
    <property type="entry name" value="Ankyrin_rpt"/>
</dbReference>
<feature type="repeat" description="ANK" evidence="3">
    <location>
        <begin position="97"/>
        <end position="130"/>
    </location>
</feature>
<dbReference type="RefSeq" id="XP_062726973.1">
    <property type="nucleotide sequence ID" value="XM_062871165.1"/>
</dbReference>
<dbReference type="AlphaFoldDB" id="A0AAJ0M6S9"/>
<dbReference type="PROSITE" id="PS50088">
    <property type="entry name" value="ANK_REPEAT"/>
    <property type="match status" value="4"/>
</dbReference>
<dbReference type="EMBL" id="JAUDZG010000001">
    <property type="protein sequence ID" value="KAK3311193.1"/>
    <property type="molecule type" value="Genomic_DNA"/>
</dbReference>
<dbReference type="Proteomes" id="UP001273166">
    <property type="component" value="Unassembled WGS sequence"/>
</dbReference>
<dbReference type="PANTHER" id="PTHR24198">
    <property type="entry name" value="ANKYRIN REPEAT AND PROTEIN KINASE DOMAIN-CONTAINING PROTEIN"/>
    <property type="match status" value="1"/>
</dbReference>
<dbReference type="Gene3D" id="1.25.40.20">
    <property type="entry name" value="Ankyrin repeat-containing domain"/>
    <property type="match status" value="2"/>
</dbReference>
<evidence type="ECO:0000313" key="4">
    <source>
        <dbReference type="EMBL" id="KAK3311193.1"/>
    </source>
</evidence>
<keyword evidence="5" id="KW-1185">Reference proteome</keyword>
<proteinExistence type="predicted"/>
<dbReference type="PRINTS" id="PR01415">
    <property type="entry name" value="ANKYRIN"/>
</dbReference>
<sequence>MEDRPDKYAIHAAAREGKGESVVYVLRTHKGKIADGSIRNCPVDVVESLLHANPKLAQLKDDDGRLAIHWAASYNQPEVVSLLISQKGFDPDAEDDSGWTPLMIAASVKDADKVVDILLARGADVNQTNNNGQTALHFLASKSNLDLARKLLEQHTPAASTRVRDKRGQYPIHRAAAVGSVPMLNLLIKHNSPLNATDSAGQTPLHHAIAEGHGDAAIALLKAGAEADKKDVDGFLPLDLAPGKDVRKYIERKAEEEGIEL</sequence>
<keyword evidence="4" id="KW-0647">Proteasome</keyword>
<feature type="repeat" description="ANK" evidence="3">
    <location>
        <begin position="63"/>
        <end position="96"/>
    </location>
</feature>
<comment type="caution">
    <text evidence="4">The sequence shown here is derived from an EMBL/GenBank/DDBJ whole genome shotgun (WGS) entry which is preliminary data.</text>
</comment>
<evidence type="ECO:0000256" key="1">
    <source>
        <dbReference type="ARBA" id="ARBA00022737"/>
    </source>
</evidence>
<dbReference type="SMART" id="SM00248">
    <property type="entry name" value="ANK"/>
    <property type="match status" value="6"/>
</dbReference>
<protein>
    <submittedName>
        <fullName evidence="4">Proteasome regulatory protein</fullName>
    </submittedName>
</protein>
<accession>A0AAJ0M6S9</accession>
<evidence type="ECO:0000256" key="2">
    <source>
        <dbReference type="ARBA" id="ARBA00023043"/>
    </source>
</evidence>
<dbReference type="PANTHER" id="PTHR24198:SF165">
    <property type="entry name" value="ANKYRIN REPEAT-CONTAINING PROTEIN-RELATED"/>
    <property type="match status" value="1"/>
</dbReference>
<keyword evidence="1" id="KW-0677">Repeat</keyword>
<evidence type="ECO:0000313" key="5">
    <source>
        <dbReference type="Proteomes" id="UP001273166"/>
    </source>
</evidence>
<dbReference type="SUPFAM" id="SSF48403">
    <property type="entry name" value="Ankyrin repeat"/>
    <property type="match status" value="1"/>
</dbReference>
<evidence type="ECO:0000256" key="3">
    <source>
        <dbReference type="PROSITE-ProRule" id="PRU00023"/>
    </source>
</evidence>